<dbReference type="Proteomes" id="UP000523139">
    <property type="component" value="Unassembled WGS sequence"/>
</dbReference>
<comment type="caution">
    <text evidence="1">The sequence shown here is derived from an EMBL/GenBank/DDBJ whole genome shotgun (WGS) entry which is preliminary data.</text>
</comment>
<dbReference type="AlphaFoldDB" id="A0A7X8TLZ7"/>
<dbReference type="EMBL" id="JABAHY010000034">
    <property type="protein sequence ID" value="NLS11232.1"/>
    <property type="molecule type" value="Genomic_DNA"/>
</dbReference>
<evidence type="ECO:0000313" key="1">
    <source>
        <dbReference type="EMBL" id="NLS11232.1"/>
    </source>
</evidence>
<reference evidence="1 2" key="1">
    <citation type="submission" date="2020-04" db="EMBL/GenBank/DDBJ databases">
        <title>Nesterenkonia sp. nov., isolated from marine sediment.</title>
        <authorList>
            <person name="Zhang G."/>
        </authorList>
    </citation>
    <scope>NUCLEOTIDE SEQUENCE [LARGE SCALE GENOMIC DNA]</scope>
    <source>
        <strain evidence="1 2">MY13</strain>
    </source>
</reference>
<organism evidence="1 2">
    <name type="scientific">Nesterenkonia sedimenti</name>
    <dbReference type="NCBI Taxonomy" id="1463632"/>
    <lineage>
        <taxon>Bacteria</taxon>
        <taxon>Bacillati</taxon>
        <taxon>Actinomycetota</taxon>
        <taxon>Actinomycetes</taxon>
        <taxon>Micrococcales</taxon>
        <taxon>Micrococcaceae</taxon>
        <taxon>Nesterenkonia</taxon>
    </lineage>
</organism>
<name>A0A7X8TLZ7_9MICC</name>
<gene>
    <name evidence="1" type="ORF">HGQ17_14755</name>
</gene>
<keyword evidence="2" id="KW-1185">Reference proteome</keyword>
<dbReference type="RefSeq" id="WP_168888714.1">
    <property type="nucleotide sequence ID" value="NZ_JABAHY010000034.1"/>
</dbReference>
<sequence length="80" mass="8346">MSSTPAATSLIHELSRSSKFTIPAADLDEYPWAANHSEDSSSTIGAKGPTGTRGIRSACGRAVGDLFVTDLTSRHSVPEA</sequence>
<evidence type="ECO:0000313" key="2">
    <source>
        <dbReference type="Proteomes" id="UP000523139"/>
    </source>
</evidence>
<protein>
    <submittedName>
        <fullName evidence="1">Uncharacterized protein</fullName>
    </submittedName>
</protein>
<proteinExistence type="predicted"/>
<accession>A0A7X8TLZ7</accession>